<organism evidence="1 2">
    <name type="scientific">Nonomuraea africana</name>
    <dbReference type="NCBI Taxonomy" id="46171"/>
    <lineage>
        <taxon>Bacteria</taxon>
        <taxon>Bacillati</taxon>
        <taxon>Actinomycetota</taxon>
        <taxon>Actinomycetes</taxon>
        <taxon>Streptosporangiales</taxon>
        <taxon>Streptosporangiaceae</taxon>
        <taxon>Nonomuraea</taxon>
    </lineage>
</organism>
<comment type="caution">
    <text evidence="1">The sequence shown here is derived from an EMBL/GenBank/DDBJ whole genome shotgun (WGS) entry which is preliminary data.</text>
</comment>
<sequence>MRRPDDLRLVESNVQFTRRFTIIVKDTGVA</sequence>
<dbReference type="Proteomes" id="UP000661607">
    <property type="component" value="Unassembled WGS sequence"/>
</dbReference>
<keyword evidence="2" id="KW-1185">Reference proteome</keyword>
<gene>
    <name evidence="1" type="ORF">H4W81_002313</name>
</gene>
<name>A0ABR9KBZ1_9ACTN</name>
<proteinExistence type="predicted"/>
<reference evidence="1 2" key="1">
    <citation type="submission" date="2020-10" db="EMBL/GenBank/DDBJ databases">
        <title>Sequencing the genomes of 1000 actinobacteria strains.</title>
        <authorList>
            <person name="Klenk H.-P."/>
        </authorList>
    </citation>
    <scope>NUCLEOTIDE SEQUENCE [LARGE SCALE GENOMIC DNA]</scope>
    <source>
        <strain evidence="1 2">DSM 43748</strain>
    </source>
</reference>
<evidence type="ECO:0000313" key="2">
    <source>
        <dbReference type="Proteomes" id="UP000661607"/>
    </source>
</evidence>
<accession>A0ABR9KBZ1</accession>
<protein>
    <submittedName>
        <fullName evidence="1">Uncharacterized protein</fullName>
    </submittedName>
</protein>
<dbReference type="EMBL" id="JADBEF010000001">
    <property type="protein sequence ID" value="MBE1559534.1"/>
    <property type="molecule type" value="Genomic_DNA"/>
</dbReference>
<evidence type="ECO:0000313" key="1">
    <source>
        <dbReference type="EMBL" id="MBE1559534.1"/>
    </source>
</evidence>